<dbReference type="PRINTS" id="PR00870">
    <property type="entry name" value="DNAPOLXBETA"/>
</dbReference>
<evidence type="ECO:0000313" key="20">
    <source>
        <dbReference type="EMBL" id="GAI11442.1"/>
    </source>
</evidence>
<dbReference type="SUPFAM" id="SSF81301">
    <property type="entry name" value="Nucleotidyltransferase"/>
    <property type="match status" value="1"/>
</dbReference>
<evidence type="ECO:0000256" key="14">
    <source>
        <dbReference type="ARBA" id="ARBA00044632"/>
    </source>
</evidence>
<comment type="catalytic activity">
    <reaction evidence="15">
        <text>a 5'-end 2'-deoxyribose-2'-deoxyribonucleotide-DNA = (2E,4S)-4-hydroxypenten-2-al-5-phosphate + a 5'-end 5'-phospho-2'-deoxyribonucleoside-DNA + H(+)</text>
        <dbReference type="Rhea" id="RHEA:76255"/>
        <dbReference type="Rhea" id="RHEA-COMP:13180"/>
        <dbReference type="Rhea" id="RHEA-COMP:18657"/>
        <dbReference type="ChEBI" id="CHEBI:15378"/>
        <dbReference type="ChEBI" id="CHEBI:136412"/>
        <dbReference type="ChEBI" id="CHEBI:195194"/>
        <dbReference type="ChEBI" id="CHEBI:195195"/>
    </reaction>
</comment>
<dbReference type="InterPro" id="IPR002054">
    <property type="entry name" value="DNA-dir_DNA_pol_X"/>
</dbReference>
<dbReference type="AlphaFoldDB" id="X1KWH0"/>
<evidence type="ECO:0000256" key="16">
    <source>
        <dbReference type="ARBA" id="ARBA00045548"/>
    </source>
</evidence>
<evidence type="ECO:0000256" key="15">
    <source>
        <dbReference type="ARBA" id="ARBA00044678"/>
    </source>
</evidence>
<comment type="subcellular location">
    <subcellularLocation>
        <location evidence="2">Cytoplasm</location>
    </subcellularLocation>
</comment>
<feature type="domain" description="Helix-hairpin-helix DNA-binding motif class 1" evidence="18">
    <location>
        <begin position="42"/>
        <end position="61"/>
    </location>
</feature>
<dbReference type="InterPro" id="IPR003583">
    <property type="entry name" value="Hlx-hairpin-Hlx_DNA-bd_motif"/>
</dbReference>
<sequence length="280" mass="30208">GEDLQSIPGVGEAIAKKATELITTGKLGYYENLKAEFPQGVTNLLAIPGIGPKTANKLSSELGISSADELEQAINDGRVAQLFRLGEKTADNILHQIQALRRKDQRIPIGEALPVVEEITVALRSIPGVKNLTAAGSLRRFRETLGDIDLMGTADNPKEVIDAFVALPHVGQVLAQGSTKASVIVSGGLQVDLRMVEHDSFGSLLQYFTGSKQHNISLRERGRKQGLKLSEYGITVIATDKLEKFSMAFITLRVIFSSLWFMAECTAAITISSSDRISCG</sequence>
<comment type="catalytic activity">
    <reaction evidence="14">
        <text>2'-deoxyribonucleotide-(2'-deoxyribose 5'-phosphate)-2'-deoxyribonucleotide-DNA = a 3'-end 2'-deoxyribonucleotide-(2,3-dehydro-2,3-deoxyribose 5'-phosphate)-DNA + a 5'-end 5'-phospho-2'-deoxyribonucleoside-DNA + H(+)</text>
        <dbReference type="Rhea" id="RHEA:66592"/>
        <dbReference type="Rhea" id="RHEA-COMP:13180"/>
        <dbReference type="Rhea" id="RHEA-COMP:16897"/>
        <dbReference type="Rhea" id="RHEA-COMP:17067"/>
        <dbReference type="ChEBI" id="CHEBI:15378"/>
        <dbReference type="ChEBI" id="CHEBI:136412"/>
        <dbReference type="ChEBI" id="CHEBI:157695"/>
        <dbReference type="ChEBI" id="CHEBI:167181"/>
        <dbReference type="EC" id="4.2.99.18"/>
    </reaction>
</comment>
<dbReference type="InterPro" id="IPR029398">
    <property type="entry name" value="PolB_thumb"/>
</dbReference>
<keyword evidence="6" id="KW-0488">Methylation</keyword>
<evidence type="ECO:0000256" key="5">
    <source>
        <dbReference type="ARBA" id="ARBA00020020"/>
    </source>
</evidence>
<reference evidence="20" key="1">
    <citation type="journal article" date="2014" name="Front. Microbiol.">
        <title>High frequency of phylogenetically diverse reductive dehalogenase-homologous genes in deep subseafloor sedimentary metagenomes.</title>
        <authorList>
            <person name="Kawai M."/>
            <person name="Futagami T."/>
            <person name="Toyoda A."/>
            <person name="Takaki Y."/>
            <person name="Nishi S."/>
            <person name="Hori S."/>
            <person name="Arai W."/>
            <person name="Tsubouchi T."/>
            <person name="Morono Y."/>
            <person name="Uchiyama I."/>
            <person name="Ito T."/>
            <person name="Fujiyama A."/>
            <person name="Inagaki F."/>
            <person name="Takami H."/>
        </authorList>
    </citation>
    <scope>NUCLEOTIDE SEQUENCE</scope>
    <source>
        <strain evidence="20">Expedition CK06-06</strain>
    </source>
</reference>
<keyword evidence="8" id="KW-0548">Nucleotidyltransferase</keyword>
<feature type="non-terminal residue" evidence="20">
    <location>
        <position position="280"/>
    </location>
</feature>
<evidence type="ECO:0000256" key="3">
    <source>
        <dbReference type="ARBA" id="ARBA00012417"/>
    </source>
</evidence>
<dbReference type="SMART" id="SM00278">
    <property type="entry name" value="HhH1"/>
    <property type="match status" value="3"/>
</dbReference>
<keyword evidence="11" id="KW-0915">Sodium</keyword>
<keyword evidence="7" id="KW-0808">Transferase</keyword>
<keyword evidence="10" id="KW-0239">DNA-directed DNA polymerase</keyword>
<dbReference type="InterPro" id="IPR022312">
    <property type="entry name" value="DNA_pol_X"/>
</dbReference>
<dbReference type="InterPro" id="IPR037160">
    <property type="entry name" value="DNA_Pol_thumb_sf"/>
</dbReference>
<dbReference type="Pfam" id="PF14520">
    <property type="entry name" value="HHH_5"/>
    <property type="match status" value="1"/>
</dbReference>
<keyword evidence="9" id="KW-0832">Ubl conjugation</keyword>
<evidence type="ECO:0000256" key="1">
    <source>
        <dbReference type="ARBA" id="ARBA00001946"/>
    </source>
</evidence>
<name>X1KWH0_9ZZZZ</name>
<dbReference type="Gene3D" id="3.30.460.10">
    <property type="entry name" value="Beta Polymerase, domain 2"/>
    <property type="match status" value="1"/>
</dbReference>
<comment type="cofactor">
    <cofactor evidence="1">
        <name>Mg(2+)</name>
        <dbReference type="ChEBI" id="CHEBI:18420"/>
    </cofactor>
</comment>
<evidence type="ECO:0000256" key="10">
    <source>
        <dbReference type="ARBA" id="ARBA00022932"/>
    </source>
</evidence>
<gene>
    <name evidence="20" type="ORF">S06H3_20096</name>
</gene>
<evidence type="ECO:0000256" key="4">
    <source>
        <dbReference type="ARBA" id="ARBA00012720"/>
    </source>
</evidence>
<dbReference type="Gene3D" id="1.10.150.20">
    <property type="entry name" value="5' to 3' exonuclease, C-terminal subdomain"/>
    <property type="match status" value="1"/>
</dbReference>
<accession>X1KWH0</accession>
<dbReference type="InterPro" id="IPR002008">
    <property type="entry name" value="DNA_pol_X_beta-like"/>
</dbReference>
<evidence type="ECO:0000256" key="11">
    <source>
        <dbReference type="ARBA" id="ARBA00023053"/>
    </source>
</evidence>
<evidence type="ECO:0000259" key="18">
    <source>
        <dbReference type="SMART" id="SM00278"/>
    </source>
</evidence>
<dbReference type="PANTHER" id="PTHR11276">
    <property type="entry name" value="DNA POLYMERASE TYPE-X FAMILY MEMBER"/>
    <property type="match status" value="1"/>
</dbReference>
<evidence type="ECO:0000256" key="7">
    <source>
        <dbReference type="ARBA" id="ARBA00022679"/>
    </source>
</evidence>
<feature type="domain" description="DNA-directed DNA polymerase X" evidence="19">
    <location>
        <begin position="1"/>
        <end position="263"/>
    </location>
</feature>
<evidence type="ECO:0000259" key="19">
    <source>
        <dbReference type="SMART" id="SM00483"/>
    </source>
</evidence>
<evidence type="ECO:0000256" key="6">
    <source>
        <dbReference type="ARBA" id="ARBA00022481"/>
    </source>
</evidence>
<evidence type="ECO:0000256" key="8">
    <source>
        <dbReference type="ARBA" id="ARBA00022695"/>
    </source>
</evidence>
<dbReference type="GO" id="GO:0005737">
    <property type="term" value="C:cytoplasm"/>
    <property type="evidence" value="ECO:0007669"/>
    <property type="project" value="UniProtKB-SubCell"/>
</dbReference>
<evidence type="ECO:0000256" key="9">
    <source>
        <dbReference type="ARBA" id="ARBA00022843"/>
    </source>
</evidence>
<dbReference type="GO" id="GO:0003887">
    <property type="term" value="F:DNA-directed DNA polymerase activity"/>
    <property type="evidence" value="ECO:0007669"/>
    <property type="project" value="UniProtKB-KW"/>
</dbReference>
<dbReference type="Pfam" id="PF14791">
    <property type="entry name" value="DNA_pol_B_thumb"/>
    <property type="match status" value="1"/>
</dbReference>
<comment type="caution">
    <text evidence="20">The sequence shown here is derived from an EMBL/GenBank/DDBJ whole genome shotgun (WGS) entry which is preliminary data.</text>
</comment>
<dbReference type="InterPro" id="IPR043519">
    <property type="entry name" value="NT_sf"/>
</dbReference>
<dbReference type="SMART" id="SM00483">
    <property type="entry name" value="POLXc"/>
    <property type="match status" value="1"/>
</dbReference>
<dbReference type="InterPro" id="IPR027421">
    <property type="entry name" value="DNA_pol_lamdba_lyase_dom_sf"/>
</dbReference>
<dbReference type="EC" id="2.7.7.7" evidence="3"/>
<evidence type="ECO:0000256" key="17">
    <source>
        <dbReference type="ARBA" id="ARBA00049244"/>
    </source>
</evidence>
<proteinExistence type="predicted"/>
<feature type="domain" description="Helix-hairpin-helix DNA-binding motif class 1" evidence="18">
    <location>
        <begin position="77"/>
        <end position="96"/>
    </location>
</feature>
<organism evidence="20">
    <name type="scientific">marine sediment metagenome</name>
    <dbReference type="NCBI Taxonomy" id="412755"/>
    <lineage>
        <taxon>unclassified sequences</taxon>
        <taxon>metagenomes</taxon>
        <taxon>ecological metagenomes</taxon>
    </lineage>
</organism>
<dbReference type="EC" id="4.2.99.18" evidence="4"/>
<dbReference type="PANTHER" id="PTHR11276:SF28">
    <property type="entry name" value="DNA POLYMERASE LAMBDA"/>
    <property type="match status" value="1"/>
</dbReference>
<evidence type="ECO:0000256" key="2">
    <source>
        <dbReference type="ARBA" id="ARBA00004496"/>
    </source>
</evidence>
<feature type="domain" description="Helix-hairpin-helix DNA-binding motif class 1" evidence="18">
    <location>
        <begin position="2"/>
        <end position="21"/>
    </location>
</feature>
<dbReference type="GO" id="GO:0006303">
    <property type="term" value="P:double-strand break repair via nonhomologous end joining"/>
    <property type="evidence" value="ECO:0007669"/>
    <property type="project" value="TreeGrafter"/>
</dbReference>
<evidence type="ECO:0000256" key="13">
    <source>
        <dbReference type="ARBA" id="ARBA00035726"/>
    </source>
</evidence>
<dbReference type="GO" id="GO:0140078">
    <property type="term" value="F:class I DNA-(apurinic or apyrimidinic site) endonuclease activity"/>
    <property type="evidence" value="ECO:0007669"/>
    <property type="project" value="UniProtKB-EC"/>
</dbReference>
<feature type="non-terminal residue" evidence="20">
    <location>
        <position position="1"/>
    </location>
</feature>
<dbReference type="Gene3D" id="3.30.210.10">
    <property type="entry name" value="DNA polymerase, thumb domain"/>
    <property type="match status" value="1"/>
</dbReference>
<comment type="catalytic activity">
    <reaction evidence="17">
        <text>DNA(n) + a 2'-deoxyribonucleoside 5'-triphosphate = DNA(n+1) + diphosphate</text>
        <dbReference type="Rhea" id="RHEA:22508"/>
        <dbReference type="Rhea" id="RHEA-COMP:17339"/>
        <dbReference type="Rhea" id="RHEA-COMP:17340"/>
        <dbReference type="ChEBI" id="CHEBI:33019"/>
        <dbReference type="ChEBI" id="CHEBI:61560"/>
        <dbReference type="ChEBI" id="CHEBI:173112"/>
        <dbReference type="EC" id="2.7.7.7"/>
    </reaction>
</comment>
<dbReference type="Gene3D" id="1.10.150.110">
    <property type="entry name" value="DNA polymerase beta, N-terminal domain-like"/>
    <property type="match status" value="1"/>
</dbReference>
<comment type="function">
    <text evidence="16">Repair polymerase that plays a key role in base-excision repair. During this process, the damaged base is excised by specific DNA glycosylases, the DNA backbone is nicked at the abasic site by an apurinic/apyrimidic (AP) endonuclease, and POLB removes 5'-deoxyribose-phosphate from the preincised AP site acting as a 5'-deoxyribose-phosphate lyase (5'-dRP lyase); through its DNA polymerase activity, it adds one nucleotide to the 3' end of the arising single-nucleotide gap. Conducts 'gap-filling' DNA synthesis in a stepwise distributive fashion rather than in a processive fashion as for other DNA polymerases. It is also able to cleave sugar-phosphate bonds 3' to an intact AP site, acting as an AP lyase.</text>
</comment>
<protein>
    <recommendedName>
        <fullName evidence="5">DNA polymerase beta</fullName>
        <ecNumber evidence="3">2.7.7.7</ecNumber>
        <ecNumber evidence="4">4.2.99.18</ecNumber>
    </recommendedName>
    <alternativeName>
        <fullName evidence="12">5'-deoxyribose-phosphate lyase</fullName>
    </alternativeName>
    <alternativeName>
        <fullName evidence="13">AP lyase</fullName>
    </alternativeName>
</protein>
<dbReference type="GO" id="GO:0003677">
    <property type="term" value="F:DNA binding"/>
    <property type="evidence" value="ECO:0007669"/>
    <property type="project" value="InterPro"/>
</dbReference>
<dbReference type="EMBL" id="BARV01010373">
    <property type="protein sequence ID" value="GAI11442.1"/>
    <property type="molecule type" value="Genomic_DNA"/>
</dbReference>
<dbReference type="GO" id="GO:0005634">
    <property type="term" value="C:nucleus"/>
    <property type="evidence" value="ECO:0007669"/>
    <property type="project" value="TreeGrafter"/>
</dbReference>
<dbReference type="CDD" id="cd00141">
    <property type="entry name" value="NT_POLXc"/>
    <property type="match status" value="1"/>
</dbReference>
<evidence type="ECO:0000256" key="12">
    <source>
        <dbReference type="ARBA" id="ARBA00035717"/>
    </source>
</evidence>